<feature type="region of interest" description="Disordered" evidence="7">
    <location>
        <begin position="1"/>
        <end position="21"/>
    </location>
</feature>
<dbReference type="GO" id="GO:0004519">
    <property type="term" value="F:endonuclease activity"/>
    <property type="evidence" value="ECO:0007669"/>
    <property type="project" value="UniProtKB-KW"/>
</dbReference>
<dbReference type="Proteomes" id="UP000183994">
    <property type="component" value="Unassembled WGS sequence"/>
</dbReference>
<dbReference type="RefSeq" id="WP_073472761.1">
    <property type="nucleotide sequence ID" value="NZ_FQZU01000002.1"/>
</dbReference>
<sequence>MTDNLTKKQRKHTMKQVRSKNTKPEWTVRRTVFRLGFRYRLHRKDLPGKPDLVFPGRKKIIFVHGCFWHQHQGCPASNRPASNTEYWNKKLDRNMERDKKNIETLESNGWQVLVIWECQIKDLEQLETIIRDFIED</sequence>
<dbReference type="EC" id="3.1.-.-" evidence="6"/>
<comment type="function">
    <text evidence="6">May nick specific sequences that contain T:G mispairs resulting from m5C-deamination.</text>
</comment>
<evidence type="ECO:0000256" key="3">
    <source>
        <dbReference type="ARBA" id="ARBA00022763"/>
    </source>
</evidence>
<evidence type="ECO:0000256" key="7">
    <source>
        <dbReference type="SAM" id="MobiDB-lite"/>
    </source>
</evidence>
<feature type="compositionally biased region" description="Basic residues" evidence="7">
    <location>
        <begin position="7"/>
        <end position="21"/>
    </location>
</feature>
<dbReference type="EMBL" id="FQZU01000002">
    <property type="protein sequence ID" value="SHI83529.1"/>
    <property type="molecule type" value="Genomic_DNA"/>
</dbReference>
<keyword evidence="3 6" id="KW-0227">DNA damage</keyword>
<keyword evidence="5 6" id="KW-0234">DNA repair</keyword>
<dbReference type="InterPro" id="IPR011335">
    <property type="entry name" value="Restrct_endonuc-II-like"/>
</dbReference>
<gene>
    <name evidence="8" type="ORF">SAMN02745216_00628</name>
</gene>
<keyword evidence="2 6" id="KW-0255">Endonuclease</keyword>
<dbReference type="GO" id="GO:0016787">
    <property type="term" value="F:hydrolase activity"/>
    <property type="evidence" value="ECO:0007669"/>
    <property type="project" value="UniProtKB-KW"/>
</dbReference>
<protein>
    <recommendedName>
        <fullName evidence="6">Very short patch repair endonuclease</fullName>
        <ecNumber evidence="6">3.1.-.-</ecNumber>
    </recommendedName>
</protein>
<comment type="similarity">
    <text evidence="6">Belongs to the vsr family.</text>
</comment>
<dbReference type="OrthoDB" id="9801520at2"/>
<dbReference type="Gene3D" id="3.40.960.10">
    <property type="entry name" value="VSR Endonuclease"/>
    <property type="match status" value="1"/>
</dbReference>
<evidence type="ECO:0000256" key="2">
    <source>
        <dbReference type="ARBA" id="ARBA00022759"/>
    </source>
</evidence>
<proteinExistence type="inferred from homology"/>
<dbReference type="PIRSF" id="PIRSF018267">
    <property type="entry name" value="VSR_endonuc"/>
    <property type="match status" value="1"/>
</dbReference>
<evidence type="ECO:0000313" key="8">
    <source>
        <dbReference type="EMBL" id="SHI83529.1"/>
    </source>
</evidence>
<name>A0A1M6EDR5_9BACT</name>
<dbReference type="AlphaFoldDB" id="A0A1M6EDR5"/>
<dbReference type="SUPFAM" id="SSF52980">
    <property type="entry name" value="Restriction endonuclease-like"/>
    <property type="match status" value="1"/>
</dbReference>
<evidence type="ECO:0000256" key="5">
    <source>
        <dbReference type="ARBA" id="ARBA00023204"/>
    </source>
</evidence>
<reference evidence="9" key="1">
    <citation type="submission" date="2016-11" db="EMBL/GenBank/DDBJ databases">
        <authorList>
            <person name="Varghese N."/>
            <person name="Submissions S."/>
        </authorList>
    </citation>
    <scope>NUCLEOTIDE SEQUENCE [LARGE SCALE GENOMIC DNA]</scope>
    <source>
        <strain evidence="9">DSM 16219</strain>
    </source>
</reference>
<dbReference type="GO" id="GO:0006298">
    <property type="term" value="P:mismatch repair"/>
    <property type="evidence" value="ECO:0007669"/>
    <property type="project" value="UniProtKB-UniRule"/>
</dbReference>
<dbReference type="Pfam" id="PF03852">
    <property type="entry name" value="Vsr"/>
    <property type="match status" value="1"/>
</dbReference>
<evidence type="ECO:0000256" key="4">
    <source>
        <dbReference type="ARBA" id="ARBA00022801"/>
    </source>
</evidence>
<dbReference type="NCBIfam" id="TIGR00632">
    <property type="entry name" value="vsr"/>
    <property type="match status" value="1"/>
</dbReference>
<accession>A0A1M6EDR5</accession>
<evidence type="ECO:0000313" key="9">
    <source>
        <dbReference type="Proteomes" id="UP000183994"/>
    </source>
</evidence>
<dbReference type="InterPro" id="IPR004603">
    <property type="entry name" value="DNA_mismatch_endonuc_vsr"/>
</dbReference>
<keyword evidence="4 6" id="KW-0378">Hydrolase</keyword>
<keyword evidence="1 6" id="KW-0540">Nuclease</keyword>
<keyword evidence="9" id="KW-1185">Reference proteome</keyword>
<evidence type="ECO:0000256" key="1">
    <source>
        <dbReference type="ARBA" id="ARBA00022722"/>
    </source>
</evidence>
<dbReference type="CDD" id="cd00221">
    <property type="entry name" value="Vsr"/>
    <property type="match status" value="1"/>
</dbReference>
<organism evidence="8 9">
    <name type="scientific">Desulfatibacillum alkenivorans DSM 16219</name>
    <dbReference type="NCBI Taxonomy" id="1121393"/>
    <lineage>
        <taxon>Bacteria</taxon>
        <taxon>Pseudomonadati</taxon>
        <taxon>Thermodesulfobacteriota</taxon>
        <taxon>Desulfobacteria</taxon>
        <taxon>Desulfobacterales</taxon>
        <taxon>Desulfatibacillaceae</taxon>
        <taxon>Desulfatibacillum</taxon>
    </lineage>
</organism>
<dbReference type="STRING" id="1121393.SAMN02745216_00628"/>
<evidence type="ECO:0000256" key="6">
    <source>
        <dbReference type="PIRNR" id="PIRNR018267"/>
    </source>
</evidence>